<dbReference type="AlphaFoldDB" id="A0A285NTM2"/>
<accession>A0A285NTM2</accession>
<evidence type="ECO:0000256" key="1">
    <source>
        <dbReference type="SAM" id="MobiDB-lite"/>
    </source>
</evidence>
<dbReference type="RefSeq" id="WP_097008611.1">
    <property type="nucleotide sequence ID" value="NZ_OBEJ01000002.1"/>
</dbReference>
<evidence type="ECO:0000313" key="3">
    <source>
        <dbReference type="Proteomes" id="UP000219453"/>
    </source>
</evidence>
<feature type="compositionally biased region" description="Acidic residues" evidence="1">
    <location>
        <begin position="1"/>
        <end position="10"/>
    </location>
</feature>
<dbReference type="OrthoDB" id="374017at2157"/>
<proteinExistence type="predicted"/>
<organism evidence="2 3">
    <name type="scientific">Natronoarchaeum philippinense</name>
    <dbReference type="NCBI Taxonomy" id="558529"/>
    <lineage>
        <taxon>Archaea</taxon>
        <taxon>Methanobacteriati</taxon>
        <taxon>Methanobacteriota</taxon>
        <taxon>Stenosarchaea group</taxon>
        <taxon>Halobacteria</taxon>
        <taxon>Halobacteriales</taxon>
        <taxon>Natronoarchaeaceae</taxon>
    </lineage>
</organism>
<protein>
    <submittedName>
        <fullName evidence="2">Uncharacterized protein</fullName>
    </submittedName>
</protein>
<keyword evidence="3" id="KW-1185">Reference proteome</keyword>
<feature type="region of interest" description="Disordered" evidence="1">
    <location>
        <begin position="1"/>
        <end position="22"/>
    </location>
</feature>
<name>A0A285NTM2_NATPI</name>
<evidence type="ECO:0000313" key="2">
    <source>
        <dbReference type="EMBL" id="SNZ12367.1"/>
    </source>
</evidence>
<reference evidence="3" key="1">
    <citation type="submission" date="2017-09" db="EMBL/GenBank/DDBJ databases">
        <authorList>
            <person name="Varghese N."/>
            <person name="Submissions S."/>
        </authorList>
    </citation>
    <scope>NUCLEOTIDE SEQUENCE [LARGE SCALE GENOMIC DNA]</scope>
    <source>
        <strain evidence="3">DSM 27208</strain>
    </source>
</reference>
<dbReference type="Proteomes" id="UP000219453">
    <property type="component" value="Unassembled WGS sequence"/>
</dbReference>
<dbReference type="EMBL" id="OBEJ01000002">
    <property type="protein sequence ID" value="SNZ12367.1"/>
    <property type="molecule type" value="Genomic_DNA"/>
</dbReference>
<sequence>MSDNNIDIESENSIQPTLLEEGDEIRIESIPTDEEVVTTVSSVEHARDEQKLTTVHLEDIDRRLFHDDEWRCEHVECRVRRTGLPTTEEIIESLKSSERQPDEADEYVAIEGDIEAYHEAADGRVILRYVLQMGWDMDGSHEGEMLADEEVQEMTPHGVTGD</sequence>
<gene>
    <name evidence="2" type="ORF">SAMN06269185_1659</name>
</gene>